<feature type="region of interest" description="Disordered" evidence="1">
    <location>
        <begin position="161"/>
        <end position="383"/>
    </location>
</feature>
<feature type="compositionally biased region" description="Polar residues" evidence="1">
    <location>
        <begin position="356"/>
        <end position="366"/>
    </location>
</feature>
<comment type="caution">
    <text evidence="2">The sequence shown here is derived from an EMBL/GenBank/DDBJ whole genome shotgun (WGS) entry which is preliminary data.</text>
</comment>
<dbReference type="Proteomes" id="UP001212841">
    <property type="component" value="Unassembled WGS sequence"/>
</dbReference>
<protein>
    <submittedName>
        <fullName evidence="2">Uncharacterized protein</fullName>
    </submittedName>
</protein>
<feature type="compositionally biased region" description="Basic and acidic residues" evidence="1">
    <location>
        <begin position="306"/>
        <end position="316"/>
    </location>
</feature>
<sequence>MSGRNYLPFNKLDHILDRGIIPNKSAQTGYFVFSFSAPVQLNSVIDNPWSTNSKDQKTVGVNYLRSFDTLFGILERAKYEIHLAAMKLGEKMKDGDIMNNIRDNDNITIAQLEQVLSRFDDYLDEEAKGWVKHCIVYKQMRLGIMPIPGYVPRVQSNRRIKEAASDSDSDSESEAIRKREKAAKKQREKERKQREKEERKEREKEIEKVERAERKEKKEKEINEKREKELEKQQKQQRTVFVPQPLPSLPSPVASDPPASFDLTLGTAPTSAPTSNDLSDIETDDEVNSSTNRKRKLSASSNSVHSDSESEKEVELKKKRKTSPTLSKSKRAVQFCDCGNKPDHKSKKHGSCAYNKKNQQLKSSENATDEDSAAVSDVETQNE</sequence>
<evidence type="ECO:0000313" key="3">
    <source>
        <dbReference type="Proteomes" id="UP001212841"/>
    </source>
</evidence>
<evidence type="ECO:0000313" key="2">
    <source>
        <dbReference type="EMBL" id="KAJ3053309.1"/>
    </source>
</evidence>
<feature type="compositionally biased region" description="Polar residues" evidence="1">
    <location>
        <begin position="267"/>
        <end position="278"/>
    </location>
</feature>
<organism evidence="2 3">
    <name type="scientific">Rhizophlyctis rosea</name>
    <dbReference type="NCBI Taxonomy" id="64517"/>
    <lineage>
        <taxon>Eukaryota</taxon>
        <taxon>Fungi</taxon>
        <taxon>Fungi incertae sedis</taxon>
        <taxon>Chytridiomycota</taxon>
        <taxon>Chytridiomycota incertae sedis</taxon>
        <taxon>Chytridiomycetes</taxon>
        <taxon>Rhizophlyctidales</taxon>
        <taxon>Rhizophlyctidaceae</taxon>
        <taxon>Rhizophlyctis</taxon>
    </lineage>
</organism>
<dbReference type="AlphaFoldDB" id="A0AAD5SDZ2"/>
<reference evidence="2" key="1">
    <citation type="submission" date="2020-05" db="EMBL/GenBank/DDBJ databases">
        <title>Phylogenomic resolution of chytrid fungi.</title>
        <authorList>
            <person name="Stajich J.E."/>
            <person name="Amses K."/>
            <person name="Simmons R."/>
            <person name="Seto K."/>
            <person name="Myers J."/>
            <person name="Bonds A."/>
            <person name="Quandt C.A."/>
            <person name="Barry K."/>
            <person name="Liu P."/>
            <person name="Grigoriev I."/>
            <person name="Longcore J.E."/>
            <person name="James T.Y."/>
        </authorList>
    </citation>
    <scope>NUCLEOTIDE SEQUENCE</scope>
    <source>
        <strain evidence="2">JEL0318</strain>
    </source>
</reference>
<proteinExistence type="predicted"/>
<evidence type="ECO:0000256" key="1">
    <source>
        <dbReference type="SAM" id="MobiDB-lite"/>
    </source>
</evidence>
<accession>A0AAD5SDZ2</accession>
<dbReference type="EMBL" id="JADGJD010000218">
    <property type="protein sequence ID" value="KAJ3053309.1"/>
    <property type="molecule type" value="Genomic_DNA"/>
</dbReference>
<gene>
    <name evidence="2" type="ORF">HK097_004549</name>
</gene>
<feature type="compositionally biased region" description="Basic and acidic residues" evidence="1">
    <location>
        <begin position="183"/>
        <end position="234"/>
    </location>
</feature>
<keyword evidence="3" id="KW-1185">Reference proteome</keyword>
<name>A0AAD5SDZ2_9FUNG</name>
<feature type="compositionally biased region" description="Low complexity" evidence="1">
    <location>
        <begin position="251"/>
        <end position="262"/>
    </location>
</feature>